<feature type="region of interest" description="Disordered" evidence="1">
    <location>
        <begin position="1"/>
        <end position="22"/>
    </location>
</feature>
<evidence type="ECO:0000313" key="4">
    <source>
        <dbReference type="Proteomes" id="UP000533080"/>
    </source>
</evidence>
<proteinExistence type="predicted"/>
<gene>
    <name evidence="3" type="ORF">HNV28_14105</name>
</gene>
<dbReference type="AlphaFoldDB" id="A0A7Y4IHW1"/>
<keyword evidence="2" id="KW-0472">Membrane</keyword>
<sequence length="343" mass="36248">MPRASAQLGHVHGPPPDLCGRDAVSHRVPGRRRLLPGGPTMKRLGAAVLVMAVGCAPLDVERRTERGPLLRTYSQEKALNERIPFATTQVQWPQLTLAFSSSDICRTEQHGEYAEDIISTHSNTGAAAAVSTGGLLTVLGGTLLVGRTLFSDTPNRSAIDEQGRYGASSRDVATGWGLGLLIAGVPAVVAGIVQLSRSGETRETRKTDELLSLREVPCLPKPVDGVVELAGGPGPQPPPRLTLNGALVLTADEIRRLSFVGLALDGTPVTLEEEDLDRLETFRTCATLLATPVDPEALAGEARSHPDRLRMKRELARGCTTLPGAPAQPLLEAIEGALGSTAL</sequence>
<organism evidence="3 4">
    <name type="scientific">Myxococcus xanthus</name>
    <dbReference type="NCBI Taxonomy" id="34"/>
    <lineage>
        <taxon>Bacteria</taxon>
        <taxon>Pseudomonadati</taxon>
        <taxon>Myxococcota</taxon>
        <taxon>Myxococcia</taxon>
        <taxon>Myxococcales</taxon>
        <taxon>Cystobacterineae</taxon>
        <taxon>Myxococcaceae</taxon>
        <taxon>Myxococcus</taxon>
    </lineage>
</organism>
<comment type="caution">
    <text evidence="3">The sequence shown here is derived from an EMBL/GenBank/DDBJ whole genome shotgun (WGS) entry which is preliminary data.</text>
</comment>
<evidence type="ECO:0000313" key="3">
    <source>
        <dbReference type="EMBL" id="NOJ79459.1"/>
    </source>
</evidence>
<feature type="transmembrane region" description="Helical" evidence="2">
    <location>
        <begin position="176"/>
        <end position="196"/>
    </location>
</feature>
<dbReference type="EMBL" id="JABFNT010000038">
    <property type="protein sequence ID" value="NOJ79459.1"/>
    <property type="molecule type" value="Genomic_DNA"/>
</dbReference>
<protein>
    <submittedName>
        <fullName evidence="3">Uncharacterized protein</fullName>
    </submittedName>
</protein>
<evidence type="ECO:0000256" key="1">
    <source>
        <dbReference type="SAM" id="MobiDB-lite"/>
    </source>
</evidence>
<reference evidence="3 4" key="1">
    <citation type="submission" date="2020-05" db="EMBL/GenBank/DDBJ databases">
        <authorList>
            <person name="Whitworth D."/>
        </authorList>
    </citation>
    <scope>NUCLEOTIDE SEQUENCE [LARGE SCALE GENOMIC DNA]</scope>
    <source>
        <strain evidence="3 4">AM005</strain>
    </source>
</reference>
<evidence type="ECO:0000256" key="2">
    <source>
        <dbReference type="SAM" id="Phobius"/>
    </source>
</evidence>
<dbReference type="Proteomes" id="UP000533080">
    <property type="component" value="Unassembled WGS sequence"/>
</dbReference>
<keyword evidence="2" id="KW-0812">Transmembrane</keyword>
<name>A0A7Y4IHW1_MYXXA</name>
<accession>A0A7Y4IHW1</accession>
<keyword evidence="2" id="KW-1133">Transmembrane helix</keyword>